<dbReference type="OrthoDB" id="127107at2"/>
<dbReference type="InterPro" id="IPR011429">
    <property type="entry name" value="Cyt_c_Planctomycete-type"/>
</dbReference>
<dbReference type="PANTHER" id="PTHR35889:SF3">
    <property type="entry name" value="F-BOX DOMAIN-CONTAINING PROTEIN"/>
    <property type="match status" value="1"/>
</dbReference>
<dbReference type="EMBL" id="CP036279">
    <property type="protein sequence ID" value="QDU63321.1"/>
    <property type="molecule type" value="Genomic_DNA"/>
</dbReference>
<reference evidence="5 6" key="1">
    <citation type="submission" date="2019-02" db="EMBL/GenBank/DDBJ databases">
        <title>Deep-cultivation of Planctomycetes and their phenomic and genomic characterization uncovers novel biology.</title>
        <authorList>
            <person name="Wiegand S."/>
            <person name="Jogler M."/>
            <person name="Boedeker C."/>
            <person name="Pinto D."/>
            <person name="Vollmers J."/>
            <person name="Rivas-Marin E."/>
            <person name="Kohn T."/>
            <person name="Peeters S.H."/>
            <person name="Heuer A."/>
            <person name="Rast P."/>
            <person name="Oberbeckmann S."/>
            <person name="Bunk B."/>
            <person name="Jeske O."/>
            <person name="Meyerdierks A."/>
            <person name="Storesund J.E."/>
            <person name="Kallscheuer N."/>
            <person name="Luecker S."/>
            <person name="Lage O.M."/>
            <person name="Pohl T."/>
            <person name="Merkel B.J."/>
            <person name="Hornburger P."/>
            <person name="Mueller R.-W."/>
            <person name="Bruemmer F."/>
            <person name="Labrenz M."/>
            <person name="Spormann A.M."/>
            <person name="Op den Camp H."/>
            <person name="Overmann J."/>
            <person name="Amann R."/>
            <person name="Jetten M.S.M."/>
            <person name="Mascher T."/>
            <person name="Medema M.H."/>
            <person name="Devos D.P."/>
            <person name="Kaster A.-K."/>
            <person name="Ovreas L."/>
            <person name="Rohde M."/>
            <person name="Galperin M.Y."/>
            <person name="Jogler C."/>
        </authorList>
    </citation>
    <scope>NUCLEOTIDE SEQUENCE [LARGE SCALE GENOMIC DNA]</scope>
    <source>
        <strain evidence="5 6">Pan216</strain>
    </source>
</reference>
<feature type="domain" description="DUF1549" evidence="2">
    <location>
        <begin position="185"/>
        <end position="400"/>
    </location>
</feature>
<dbReference type="RefSeq" id="WP_145260706.1">
    <property type="nucleotide sequence ID" value="NZ_CP036279.1"/>
</dbReference>
<dbReference type="InterPro" id="IPR036909">
    <property type="entry name" value="Cyt_c-like_dom_sf"/>
</dbReference>
<evidence type="ECO:0000313" key="6">
    <source>
        <dbReference type="Proteomes" id="UP000317093"/>
    </source>
</evidence>
<keyword evidence="6" id="KW-1185">Reference proteome</keyword>
<dbReference type="KEGG" id="knv:Pan216_41990"/>
<dbReference type="Pfam" id="PF07635">
    <property type="entry name" value="PSCyt1"/>
    <property type="match status" value="1"/>
</dbReference>
<dbReference type="Pfam" id="PF07587">
    <property type="entry name" value="PSD1"/>
    <property type="match status" value="1"/>
</dbReference>
<dbReference type="InterPro" id="IPR011444">
    <property type="entry name" value="DUF1549"/>
</dbReference>
<dbReference type="Pfam" id="PF07583">
    <property type="entry name" value="PSCyt2"/>
    <property type="match status" value="1"/>
</dbReference>
<evidence type="ECO:0000259" key="3">
    <source>
        <dbReference type="Pfam" id="PF07587"/>
    </source>
</evidence>
<accession>A0A518B8M5</accession>
<sequence length="925" mass="105319" precursor="true">MANLRLRSILAALLLGVTASADDHVTERNFTLKVLPLLKAKCLGCHGGDTEDVQGGLDVRSRAALIKGGESEEPALVPGDPEASPLYQAIRWDGLEMPPKENDRLTEAQIAMVKSWIVAGAPWPDEATQRRHRAEAAAIESTDEGVLVRTSGGLSDEWTLRRYRPEDLWAFRPVKRPPVSTGTHPVDYFISKRLAPTSIEPAAQADPVTLIRRATFDLTGLPPTPEQISAFREEWSANPDNAWEQLIDRLLASPHYGERWGQHWLDVARYADTGGYSNDYERSNMWRYRDYVIRSFNDDKPYDEFIVEQLAGDEIWEERPPGRRDPELLVATGFLRLGPWDPAMVKKPQARQIYIDDVVNAVGQTFLATTMRCVKCHDHKFDPIPTRDYYRMYAAFATTQLAERPASFLPEENREGFDEGRTHVERLLAFASERTEALRRKREAAARRWYQEHGSNYVPHEERKNLPDESKPPRHVGLDHHEIGRLKVREQDQWIWTRRLERYQPMAQSVYSGPDPKFLNARKLRVPGKRRTNTEFVNHILTGGALEAPGDIVQPGVLSGLGHPVDPSAEDPYLVESELRGRRLGVARWIAHENNPLTTRAIVNRIWQHHFGKPLAGNPNNFGVKGAKPTHPELLDWLSTQFVDRGWRMKRLHKLIMTSRAYKQSSHHPQIDSLGSVDPGNDLLAYFPTRRLSAEELRDAMLHVTGELNPTLGGLPVMPEINMEVALQPRMIQFSLAPAYQPSRTPAQRHRRSIYAYRVRGQANPFFEVFNQPNPNESCEARDAAAVSPQAFTLMNSDVMSDRSIAFAQRLEREVPTLEKRVERAFLLAFGRSPSRLERTRMIDYVRRMEQEHRGARPDIVTHPTRITRSLVEELSGKSFEYDEILPVFEQYVPDAKPADVGPGTRALADLCLALFNSNEFLYVY</sequence>
<feature type="domain" description="DUF1553" evidence="3">
    <location>
        <begin position="582"/>
        <end position="845"/>
    </location>
</feature>
<dbReference type="SUPFAM" id="SSF46626">
    <property type="entry name" value="Cytochrome c"/>
    <property type="match status" value="1"/>
</dbReference>
<evidence type="ECO:0000259" key="2">
    <source>
        <dbReference type="Pfam" id="PF07583"/>
    </source>
</evidence>
<dbReference type="PANTHER" id="PTHR35889">
    <property type="entry name" value="CYCLOINULO-OLIGOSACCHARIDE FRUCTANOTRANSFERASE-RELATED"/>
    <property type="match status" value="1"/>
</dbReference>
<dbReference type="GO" id="GO:0009055">
    <property type="term" value="F:electron transfer activity"/>
    <property type="evidence" value="ECO:0007669"/>
    <property type="project" value="InterPro"/>
</dbReference>
<dbReference type="GO" id="GO:0020037">
    <property type="term" value="F:heme binding"/>
    <property type="evidence" value="ECO:0007669"/>
    <property type="project" value="InterPro"/>
</dbReference>
<dbReference type="AlphaFoldDB" id="A0A518B8M5"/>
<keyword evidence="1" id="KW-0732">Signal</keyword>
<feature type="domain" description="Cytochrome C Planctomycete-type" evidence="4">
    <location>
        <begin position="42"/>
        <end position="101"/>
    </location>
</feature>
<proteinExistence type="predicted"/>
<protein>
    <submittedName>
        <fullName evidence="5">Planctomycete cytochrome C</fullName>
    </submittedName>
</protein>
<evidence type="ECO:0000259" key="4">
    <source>
        <dbReference type="Pfam" id="PF07635"/>
    </source>
</evidence>
<evidence type="ECO:0000313" key="5">
    <source>
        <dbReference type="EMBL" id="QDU63321.1"/>
    </source>
</evidence>
<dbReference type="InterPro" id="IPR022655">
    <property type="entry name" value="DUF1553"/>
</dbReference>
<feature type="signal peptide" evidence="1">
    <location>
        <begin position="1"/>
        <end position="21"/>
    </location>
</feature>
<gene>
    <name evidence="5" type="ORF">Pan216_41990</name>
</gene>
<feature type="chain" id="PRO_5022037184" evidence="1">
    <location>
        <begin position="22"/>
        <end position="925"/>
    </location>
</feature>
<name>A0A518B8M5_9BACT</name>
<dbReference type="Proteomes" id="UP000317093">
    <property type="component" value="Chromosome"/>
</dbReference>
<organism evidence="5 6">
    <name type="scientific">Kolteria novifilia</name>
    <dbReference type="NCBI Taxonomy" id="2527975"/>
    <lineage>
        <taxon>Bacteria</taxon>
        <taxon>Pseudomonadati</taxon>
        <taxon>Planctomycetota</taxon>
        <taxon>Planctomycetia</taxon>
        <taxon>Kolteriales</taxon>
        <taxon>Kolteriaceae</taxon>
        <taxon>Kolteria</taxon>
    </lineage>
</organism>
<evidence type="ECO:0000256" key="1">
    <source>
        <dbReference type="SAM" id="SignalP"/>
    </source>
</evidence>